<dbReference type="Pfam" id="PF24883">
    <property type="entry name" value="NPHP3_N"/>
    <property type="match status" value="1"/>
</dbReference>
<sequence>MAFQRDKPEDTLDTTQRSQILNWLSTQPYPDYHRVIKSRVLDGTCQWVLQHDNFTNWKQKNTNSLFWLHGTQGTGKTCIASTVIEDCLDVTRRSRNVAHAYFYCSRSTAEPQRAKAKDILGCIARQLSVPSTEEPLACQTVSFFGRMCSDNGPTETPGLRDLSDLIKDLTETYSGITIVVDALDECGMDERADLINELKYITYESVGLVKVFFTSREEADLRLRLQTCAGIRVTCIDNASDIEKFVSAETDRLVAEDQLLACIQGRVKEELKALIKEDVVSQAKGMFRWAQLKLQSLRWLRTESEIRNALSQIPRPLSALYEELYKNALGDTRGTAVALFRNTLRWMLCATRVLAWEDFSQAITSFVGIETCEICEDDVLNLLTNFVVVDTTDEGAHTFRFAHLSVREFLETKPEYCSEECNRFAAEVCLLNLIGTCGSPDADRFLGQLGISTNATVTQSETDSYKRDIYNYSLRNWTEHYVHAGEENRANYMSHLSQLLRYFLFDDSGPNCPLNFWVRSRQRQKMESVESGHMLKLLRNYHRSQDRGFLLSCVFGFSEILRMDQCHDLDVDVKEQCIIATAIHGHYDILQFVIGETKDQMLQKRVLNALLQNNDIEPLRWFLSLIEPSLITERVIVRARRADKEVFDLLLDHNKDLQITAELIEQCGWFYGAIEGLLRRAPDVPITPQILVNAIGPIEICTLQDILDRNGPSIITCDAIAMLGYLGDGEESMRLKMELLLKRAGSIKVTEAAMAKALDQNPSCEMVKMLLDHGWPVTQNILQRTAEWGMAAPFKLLLKAGGQLTPKVIAGSAKNIYDGNAMVKLVVSLMDRPLDDDLWAQMMLQCAENTWGNPETLEALLEMKPGLKVPERNLIAFTKNSMKGNIILDIILDDGREMEITDAVIENALRFLDYDKTIPKLLGRHRLTEISNQVLLGAVKNRRFGDEMTKFLLRRYTAVEKPSPEVIKAVLQNHHSSYETIQMLEARFGRLEFNETDAHTAAGTGSLETLRLVLDRCSITEATPSLVFQAAARGSLAVMKHLLALNHPVISKGILIEASGNIQCTTDMLKLLWKLAPQVEVCPEMFINAADRHYLESTDLEFLFARVEDAKKCQEILNTVMSTTKINKDSGYNAILDLILESGFEIKLTNELVMSAFNARHGSVLQTILKHKVDIKLSQEMVNKALELEDQDALKVLVKHGNPRELDLQDAVAVIDKLLLP</sequence>
<evidence type="ECO:0000256" key="1">
    <source>
        <dbReference type="ARBA" id="ARBA00022737"/>
    </source>
</evidence>
<accession>A0A5N6UGU8</accession>
<proteinExistence type="predicted"/>
<dbReference type="InterPro" id="IPR027417">
    <property type="entry name" value="P-loop_NTPase"/>
</dbReference>
<gene>
    <name evidence="3" type="ORF">BDV40DRAFT_304837</name>
</gene>
<feature type="domain" description="Nephrocystin 3-like N-terminal" evidence="2">
    <location>
        <begin position="43"/>
        <end position="216"/>
    </location>
</feature>
<dbReference type="Proteomes" id="UP000326950">
    <property type="component" value="Unassembled WGS sequence"/>
</dbReference>
<dbReference type="Gene3D" id="1.25.40.20">
    <property type="entry name" value="Ankyrin repeat-containing domain"/>
    <property type="match status" value="1"/>
</dbReference>
<dbReference type="EMBL" id="ML738714">
    <property type="protein sequence ID" value="KAE8157726.1"/>
    <property type="molecule type" value="Genomic_DNA"/>
</dbReference>
<evidence type="ECO:0000259" key="2">
    <source>
        <dbReference type="Pfam" id="PF24883"/>
    </source>
</evidence>
<evidence type="ECO:0000313" key="3">
    <source>
        <dbReference type="EMBL" id="KAE8157726.1"/>
    </source>
</evidence>
<reference evidence="3 4" key="1">
    <citation type="submission" date="2019-04" db="EMBL/GenBank/DDBJ databases">
        <title>Friends and foes A comparative genomics study of 23 Aspergillus species from section Flavi.</title>
        <authorList>
            <consortium name="DOE Joint Genome Institute"/>
            <person name="Kjaerbolling I."/>
            <person name="Vesth T."/>
            <person name="Frisvad J.C."/>
            <person name="Nybo J.L."/>
            <person name="Theobald S."/>
            <person name="Kildgaard S."/>
            <person name="Isbrandt T."/>
            <person name="Kuo A."/>
            <person name="Sato A."/>
            <person name="Lyhne E.K."/>
            <person name="Kogle M.E."/>
            <person name="Wiebenga A."/>
            <person name="Kun R.S."/>
            <person name="Lubbers R.J."/>
            <person name="Makela M.R."/>
            <person name="Barry K."/>
            <person name="Chovatia M."/>
            <person name="Clum A."/>
            <person name="Daum C."/>
            <person name="Haridas S."/>
            <person name="He G."/>
            <person name="LaButti K."/>
            <person name="Lipzen A."/>
            <person name="Mondo S."/>
            <person name="Riley R."/>
            <person name="Salamov A."/>
            <person name="Simmons B.A."/>
            <person name="Magnuson J.K."/>
            <person name="Henrissat B."/>
            <person name="Mortensen U.H."/>
            <person name="Larsen T.O."/>
            <person name="Devries R.P."/>
            <person name="Grigoriev I.V."/>
            <person name="Machida M."/>
            <person name="Baker S.E."/>
            <person name="Andersen M.R."/>
        </authorList>
    </citation>
    <scope>NUCLEOTIDE SEQUENCE [LARGE SCALE GENOMIC DNA]</scope>
    <source>
        <strain evidence="3 4">CBS 117626</strain>
    </source>
</reference>
<dbReference type="SUPFAM" id="SSF52540">
    <property type="entry name" value="P-loop containing nucleoside triphosphate hydrolases"/>
    <property type="match status" value="1"/>
</dbReference>
<dbReference type="OrthoDB" id="7464126at2759"/>
<dbReference type="AlphaFoldDB" id="A0A5N6UGU8"/>
<protein>
    <recommendedName>
        <fullName evidence="2">Nephrocystin 3-like N-terminal domain-containing protein</fullName>
    </recommendedName>
</protein>
<dbReference type="PANTHER" id="PTHR10039">
    <property type="entry name" value="AMELOGENIN"/>
    <property type="match status" value="1"/>
</dbReference>
<dbReference type="InterPro" id="IPR036770">
    <property type="entry name" value="Ankyrin_rpt-contain_sf"/>
</dbReference>
<name>A0A5N6UGU8_ASPTM</name>
<dbReference type="InterPro" id="IPR056884">
    <property type="entry name" value="NPHP3-like_N"/>
</dbReference>
<evidence type="ECO:0000313" key="4">
    <source>
        <dbReference type="Proteomes" id="UP000326950"/>
    </source>
</evidence>
<dbReference type="Gene3D" id="3.40.50.300">
    <property type="entry name" value="P-loop containing nucleotide triphosphate hydrolases"/>
    <property type="match status" value="1"/>
</dbReference>
<organism evidence="3 4">
    <name type="scientific">Aspergillus tamarii</name>
    <dbReference type="NCBI Taxonomy" id="41984"/>
    <lineage>
        <taxon>Eukaryota</taxon>
        <taxon>Fungi</taxon>
        <taxon>Dikarya</taxon>
        <taxon>Ascomycota</taxon>
        <taxon>Pezizomycotina</taxon>
        <taxon>Eurotiomycetes</taxon>
        <taxon>Eurotiomycetidae</taxon>
        <taxon>Eurotiales</taxon>
        <taxon>Aspergillaceae</taxon>
        <taxon>Aspergillus</taxon>
        <taxon>Aspergillus subgen. Circumdati</taxon>
    </lineage>
</organism>
<keyword evidence="1" id="KW-0677">Repeat</keyword>
<keyword evidence="4" id="KW-1185">Reference proteome</keyword>